<dbReference type="InterPro" id="IPR029000">
    <property type="entry name" value="Cyclophilin-like_dom_sf"/>
</dbReference>
<feature type="chain" id="PRO_5026158618" description="peptidylprolyl isomerase" evidence="6">
    <location>
        <begin position="18"/>
        <end position="244"/>
    </location>
</feature>
<comment type="similarity">
    <text evidence="1">Belongs to the cyclophilin-type PPIase family.</text>
</comment>
<dbReference type="GO" id="GO:0003755">
    <property type="term" value="F:peptidyl-prolyl cis-trans isomerase activity"/>
    <property type="evidence" value="ECO:0007669"/>
    <property type="project" value="UniProtKB-KW"/>
</dbReference>
<dbReference type="AlphaFoldDB" id="A0A6I6GXD6"/>
<keyword evidence="6" id="KW-0732">Signal</keyword>
<keyword evidence="4 8" id="KW-0413">Isomerase</keyword>
<evidence type="ECO:0000256" key="2">
    <source>
        <dbReference type="ARBA" id="ARBA00013194"/>
    </source>
</evidence>
<dbReference type="EC" id="5.2.1.8" evidence="2"/>
<evidence type="ECO:0000256" key="3">
    <source>
        <dbReference type="ARBA" id="ARBA00023110"/>
    </source>
</evidence>
<evidence type="ECO:0000256" key="5">
    <source>
        <dbReference type="SAM" id="MobiDB-lite"/>
    </source>
</evidence>
<dbReference type="InterPro" id="IPR044666">
    <property type="entry name" value="Cyclophilin_A-like"/>
</dbReference>
<evidence type="ECO:0000313" key="9">
    <source>
        <dbReference type="Proteomes" id="UP000426027"/>
    </source>
</evidence>
<dbReference type="Pfam" id="PF00160">
    <property type="entry name" value="Pro_isomerase"/>
    <property type="match status" value="1"/>
</dbReference>
<dbReference type="CDD" id="cd00317">
    <property type="entry name" value="cyclophilin"/>
    <property type="match status" value="1"/>
</dbReference>
<dbReference type="GO" id="GO:0006457">
    <property type="term" value="P:protein folding"/>
    <property type="evidence" value="ECO:0007669"/>
    <property type="project" value="InterPro"/>
</dbReference>
<evidence type="ECO:0000256" key="1">
    <source>
        <dbReference type="ARBA" id="ARBA00007365"/>
    </source>
</evidence>
<dbReference type="InterPro" id="IPR020892">
    <property type="entry name" value="Cyclophilin-type_PPIase_CS"/>
</dbReference>
<dbReference type="PROSITE" id="PS51257">
    <property type="entry name" value="PROKAR_LIPOPROTEIN"/>
    <property type="match status" value="1"/>
</dbReference>
<dbReference type="KEGG" id="fls:GLV81_17950"/>
<dbReference type="EMBL" id="CP046566">
    <property type="protein sequence ID" value="QGW29749.1"/>
    <property type="molecule type" value="Genomic_DNA"/>
</dbReference>
<organism evidence="8 9">
    <name type="scientific">Phnomibacter ginsenosidimutans</name>
    <dbReference type="NCBI Taxonomy" id="2676868"/>
    <lineage>
        <taxon>Bacteria</taxon>
        <taxon>Pseudomonadati</taxon>
        <taxon>Bacteroidota</taxon>
        <taxon>Chitinophagia</taxon>
        <taxon>Chitinophagales</taxon>
        <taxon>Chitinophagaceae</taxon>
        <taxon>Phnomibacter</taxon>
    </lineage>
</organism>
<evidence type="ECO:0000256" key="6">
    <source>
        <dbReference type="SAM" id="SignalP"/>
    </source>
</evidence>
<protein>
    <recommendedName>
        <fullName evidence="2">peptidylprolyl isomerase</fullName>
        <ecNumber evidence="2">5.2.1.8</ecNumber>
    </recommendedName>
</protein>
<dbReference type="SUPFAM" id="SSF50891">
    <property type="entry name" value="Cyclophilin-like"/>
    <property type="match status" value="1"/>
</dbReference>
<keyword evidence="3" id="KW-0697">Rotamase</keyword>
<dbReference type="Proteomes" id="UP000426027">
    <property type="component" value="Chromosome"/>
</dbReference>
<dbReference type="PROSITE" id="PS00170">
    <property type="entry name" value="CSA_PPIASE_1"/>
    <property type="match status" value="1"/>
</dbReference>
<feature type="signal peptide" evidence="6">
    <location>
        <begin position="1"/>
        <end position="17"/>
    </location>
</feature>
<evidence type="ECO:0000259" key="7">
    <source>
        <dbReference type="PROSITE" id="PS50072"/>
    </source>
</evidence>
<name>A0A6I6GXD6_9BACT</name>
<keyword evidence="9" id="KW-1185">Reference proteome</keyword>
<feature type="domain" description="PPIase cyclophilin-type" evidence="7">
    <location>
        <begin position="56"/>
        <end position="235"/>
    </location>
</feature>
<feature type="region of interest" description="Disordered" evidence="5">
    <location>
        <begin position="101"/>
        <end position="121"/>
    </location>
</feature>
<dbReference type="PANTHER" id="PTHR45625">
    <property type="entry name" value="PEPTIDYL-PROLYL CIS-TRANS ISOMERASE-RELATED"/>
    <property type="match status" value="1"/>
</dbReference>
<accession>A0A6I6GXD6</accession>
<gene>
    <name evidence="8" type="ORF">GLV81_17950</name>
</gene>
<dbReference type="Gene3D" id="2.40.100.10">
    <property type="entry name" value="Cyclophilin-like"/>
    <property type="match status" value="1"/>
</dbReference>
<evidence type="ECO:0000313" key="8">
    <source>
        <dbReference type="EMBL" id="QGW29749.1"/>
    </source>
</evidence>
<dbReference type="PANTHER" id="PTHR45625:SF4">
    <property type="entry name" value="PEPTIDYLPROLYL ISOMERASE DOMAIN AND WD REPEAT-CONTAINING PROTEIN 1"/>
    <property type="match status" value="1"/>
</dbReference>
<evidence type="ECO:0000256" key="4">
    <source>
        <dbReference type="ARBA" id="ARBA00023235"/>
    </source>
</evidence>
<dbReference type="InterPro" id="IPR002130">
    <property type="entry name" value="Cyclophilin-type_PPIase_dom"/>
</dbReference>
<dbReference type="RefSeq" id="WP_157480244.1">
    <property type="nucleotide sequence ID" value="NZ_CP046566.1"/>
</dbReference>
<dbReference type="PROSITE" id="PS50072">
    <property type="entry name" value="CSA_PPIASE_2"/>
    <property type="match status" value="1"/>
</dbReference>
<reference evidence="8 9" key="1">
    <citation type="submission" date="2019-11" db="EMBL/GenBank/DDBJ databases">
        <authorList>
            <person name="Im W.T."/>
        </authorList>
    </citation>
    <scope>NUCLEOTIDE SEQUENCE [LARGE SCALE GENOMIC DNA]</scope>
    <source>
        <strain evidence="8 9">SB-02</strain>
    </source>
</reference>
<proteinExistence type="inferred from homology"/>
<sequence length="244" mass="27512">MRIVSLFVLLLLLAACGAPKQFRKLNSEEKSAVKHYRQLIPAKDNHYYVLIMTTQGNMVVKLFDETPLHRDNFMSKVQAGFYDSLLFHRVINNFMIQGGDPTSKRATAETPVGSGSAPGQERIPAELKTDIGIYHKRGALAAARDNNPEKASSNCQFYIVQRPVWRQSQLDSTIVQRKLTLNADQQKLYTTVGGTPHLDGNYTVFGELVIGFDVLDKIATTKTRPGDRPEADVRMRMFVLRNRK</sequence>